<dbReference type="InterPro" id="IPR019345">
    <property type="entry name" value="ARMET_C"/>
</dbReference>
<dbReference type="PANTHER" id="PTHR12990:SF5">
    <property type="entry name" value="MESENCEPHALIC ASTROCYTE-DERIVED NEUROTROPHIC FACTOR HOMOLOG"/>
    <property type="match status" value="1"/>
</dbReference>
<dbReference type="Pfam" id="PF10208">
    <property type="entry name" value="ARMET_C"/>
    <property type="match status" value="1"/>
</dbReference>
<keyword evidence="5" id="KW-0732">Signal</keyword>
<feature type="non-terminal residue" evidence="10">
    <location>
        <position position="1"/>
    </location>
</feature>
<keyword evidence="6" id="KW-1015">Disulfide bond</keyword>
<dbReference type="SUPFAM" id="SSF68906">
    <property type="entry name" value="SAP domain"/>
    <property type="match status" value="1"/>
</dbReference>
<evidence type="ECO:0000259" key="8">
    <source>
        <dbReference type="Pfam" id="PF10208"/>
    </source>
</evidence>
<name>A0A8S3YYS1_9EUPU</name>
<evidence type="ECO:0000256" key="1">
    <source>
        <dbReference type="ARBA" id="ARBA00004613"/>
    </source>
</evidence>
<dbReference type="InterPro" id="IPR045332">
    <property type="entry name" value="ARMET_N"/>
</dbReference>
<dbReference type="Pfam" id="PF20145">
    <property type="entry name" value="ARMET_N"/>
    <property type="match status" value="1"/>
</dbReference>
<evidence type="ECO:0000256" key="4">
    <source>
        <dbReference type="ARBA" id="ARBA00022525"/>
    </source>
</evidence>
<feature type="domain" description="ARMET C-terminal" evidence="8">
    <location>
        <begin position="98"/>
        <end position="140"/>
    </location>
</feature>
<dbReference type="EMBL" id="CAJHNH020000935">
    <property type="protein sequence ID" value="CAG5120622.1"/>
    <property type="molecule type" value="Genomic_DNA"/>
</dbReference>
<feature type="domain" description="ARMET N-terminal" evidence="9">
    <location>
        <begin position="1"/>
        <end position="91"/>
    </location>
</feature>
<dbReference type="AlphaFoldDB" id="A0A8S3YYS1"/>
<proteinExistence type="inferred from homology"/>
<dbReference type="PANTHER" id="PTHR12990">
    <property type="entry name" value="ARMET-LIKE PROTEIN"/>
    <property type="match status" value="1"/>
</dbReference>
<gene>
    <name evidence="10" type="ORF">CUNI_LOCUS6180</name>
</gene>
<comment type="caution">
    <text evidence="10">The sequence shown here is derived from an EMBL/GenBank/DDBJ whole genome shotgun (WGS) entry which is preliminary data.</text>
</comment>
<dbReference type="Proteomes" id="UP000678393">
    <property type="component" value="Unassembled WGS sequence"/>
</dbReference>
<evidence type="ECO:0000256" key="6">
    <source>
        <dbReference type="ARBA" id="ARBA00023157"/>
    </source>
</evidence>
<evidence type="ECO:0000256" key="7">
    <source>
        <dbReference type="ARBA" id="ARBA00032923"/>
    </source>
</evidence>
<keyword evidence="11" id="KW-1185">Reference proteome</keyword>
<comment type="subcellular location">
    <subcellularLocation>
        <location evidence="1">Secreted</location>
    </subcellularLocation>
</comment>
<comment type="similarity">
    <text evidence="2">Belongs to the ARMET family.</text>
</comment>
<evidence type="ECO:0000256" key="2">
    <source>
        <dbReference type="ARBA" id="ARBA00005617"/>
    </source>
</evidence>
<reference evidence="10" key="1">
    <citation type="submission" date="2021-04" db="EMBL/GenBank/DDBJ databases">
        <authorList>
            <consortium name="Molecular Ecology Group"/>
        </authorList>
    </citation>
    <scope>NUCLEOTIDE SEQUENCE</scope>
</reference>
<dbReference type="InterPro" id="IPR045333">
    <property type="entry name" value="ARMET-like"/>
</dbReference>
<evidence type="ECO:0000256" key="5">
    <source>
        <dbReference type="ARBA" id="ARBA00022729"/>
    </source>
</evidence>
<protein>
    <recommendedName>
        <fullName evidence="3">Mesencephalic astrocyte-derived neurotrophic factor homolog</fullName>
    </recommendedName>
    <alternativeName>
        <fullName evidence="7">MANF/CDNF-like protein</fullName>
    </alternativeName>
</protein>
<dbReference type="GO" id="GO:0005576">
    <property type="term" value="C:extracellular region"/>
    <property type="evidence" value="ECO:0007669"/>
    <property type="project" value="UniProtKB-SubCell"/>
</dbReference>
<evidence type="ECO:0000256" key="3">
    <source>
        <dbReference type="ARBA" id="ARBA00014267"/>
    </source>
</evidence>
<dbReference type="OrthoDB" id="5597848at2759"/>
<accession>A0A8S3YYS1</accession>
<keyword evidence="4" id="KW-0964">Secreted</keyword>
<dbReference type="Gene3D" id="1.10.225.10">
    <property type="entry name" value="Saposin-like"/>
    <property type="match status" value="1"/>
</dbReference>
<organism evidence="10 11">
    <name type="scientific">Candidula unifasciata</name>
    <dbReference type="NCBI Taxonomy" id="100452"/>
    <lineage>
        <taxon>Eukaryota</taxon>
        <taxon>Metazoa</taxon>
        <taxon>Spiralia</taxon>
        <taxon>Lophotrochozoa</taxon>
        <taxon>Mollusca</taxon>
        <taxon>Gastropoda</taxon>
        <taxon>Heterobranchia</taxon>
        <taxon>Euthyneura</taxon>
        <taxon>Panpulmonata</taxon>
        <taxon>Eupulmonata</taxon>
        <taxon>Stylommatophora</taxon>
        <taxon>Helicina</taxon>
        <taxon>Helicoidea</taxon>
        <taxon>Geomitridae</taxon>
        <taxon>Candidula</taxon>
    </lineage>
</organism>
<evidence type="ECO:0000313" key="10">
    <source>
        <dbReference type="EMBL" id="CAG5120622.1"/>
    </source>
</evidence>
<evidence type="ECO:0000313" key="11">
    <source>
        <dbReference type="Proteomes" id="UP000678393"/>
    </source>
</evidence>
<sequence length="156" mass="17668">CIATVEKFRQQLPTGPHDDLAQLETDFRHFCKNQPTGTKENRFCYFLGATEDAATRTVGNLIRPLSYGLPSDKICNQLKSMDSQICELRFDVKPDFTQLGKMKVGDLRKILSGWGEGMACAGCVEKADYVKAVRQFLPKYEPEEWQKIQAAEKSEL</sequence>
<evidence type="ECO:0000259" key="9">
    <source>
        <dbReference type="Pfam" id="PF20145"/>
    </source>
</evidence>
<dbReference type="Gene3D" id="1.10.720.30">
    <property type="entry name" value="SAP domain"/>
    <property type="match status" value="1"/>
</dbReference>
<dbReference type="InterPro" id="IPR036361">
    <property type="entry name" value="SAP_dom_sf"/>
</dbReference>